<keyword evidence="1 2" id="KW-0732">Signal</keyword>
<evidence type="ECO:0000256" key="1">
    <source>
        <dbReference type="ARBA" id="ARBA00022729"/>
    </source>
</evidence>
<dbReference type="STRING" id="1123282.SAMN02745823_03607"/>
<dbReference type="EMBL" id="FQXV01000018">
    <property type="protein sequence ID" value="SHI22606.1"/>
    <property type="molecule type" value="Genomic_DNA"/>
</dbReference>
<evidence type="ECO:0000313" key="4">
    <source>
        <dbReference type="Proteomes" id="UP000183995"/>
    </source>
</evidence>
<dbReference type="Gene3D" id="2.60.40.1220">
    <property type="match status" value="3"/>
</dbReference>
<accession>A0A1M5ZEG4</accession>
<protein>
    <recommendedName>
        <fullName evidence="5">Ig-like domain (Group 3)</fullName>
    </recommendedName>
</protein>
<dbReference type="InterPro" id="IPR014755">
    <property type="entry name" value="Cu-Rt/internalin_Ig-like"/>
</dbReference>
<dbReference type="AlphaFoldDB" id="A0A1M5ZEG4"/>
<evidence type="ECO:0008006" key="5">
    <source>
        <dbReference type="Google" id="ProtNLM"/>
    </source>
</evidence>
<gene>
    <name evidence="3" type="ORF">SAMN02745823_03607</name>
</gene>
<sequence length="598" mass="62126">MKKIRKILALVLIMAFGFSLFSVASAASFKHDNHDNKNRGNSFGGYLASRSGSKTASKDSNDLSLDAQTLYALGLLQGDGSKGLTSAYMHSRPTRIQGFVLDLRLMGKEQDSDNFSYRSGDANFSDYHGCSSYVQQKMAYAKKHPELNWIGSDNKFNPMGYLAAQDYAKIMLTALGYEYNVDFNWLNEAQFAERLGLTIPIDGNFDLAALATMTVEALAMTMKDSDQTLADYLASVNPDFAAKLAALINGTTPGTTDTTKPTVTSVVLAANGQVAVSFSEAMKADTVKNLANYAIDLDGSLGTYTSTPLSQMTGAAAVPAADLKSVTLTIPHNVLNGGTAAGAGVTNITFSGLADQAGNVLEPVTCFVQGTSASTPLTVLTAAALDVNKLQVTFSNPMKTIDSTEFRLYRADGVTLASVGTSYVLDTTGKVVTITLGGSLTASAMASDTDTAPAKLAISATKTKDIYGNAVSGAVAVPVVSSATPATVTIHDGIVPAVASLVKGTDPYTVVVTFTEPVGAADAAAISSAFRITDAYGMPLTATYTFSGARGTVGSFTTLTAAISGATDGTYGAELLGQGIKDAAGNVVKAYAKTAVDF</sequence>
<feature type="signal peptide" evidence="2">
    <location>
        <begin position="1"/>
        <end position="26"/>
    </location>
</feature>
<proteinExistence type="predicted"/>
<name>A0A1M5ZEG4_9FIRM</name>
<evidence type="ECO:0000256" key="2">
    <source>
        <dbReference type="SAM" id="SignalP"/>
    </source>
</evidence>
<organism evidence="3 4">
    <name type="scientific">Sporobacter termitidis DSM 10068</name>
    <dbReference type="NCBI Taxonomy" id="1123282"/>
    <lineage>
        <taxon>Bacteria</taxon>
        <taxon>Bacillati</taxon>
        <taxon>Bacillota</taxon>
        <taxon>Clostridia</taxon>
        <taxon>Eubacteriales</taxon>
        <taxon>Oscillospiraceae</taxon>
        <taxon>Sporobacter</taxon>
    </lineage>
</organism>
<reference evidence="3 4" key="1">
    <citation type="submission" date="2016-11" db="EMBL/GenBank/DDBJ databases">
        <authorList>
            <person name="Jaros S."/>
            <person name="Januszkiewicz K."/>
            <person name="Wedrychowicz H."/>
        </authorList>
    </citation>
    <scope>NUCLEOTIDE SEQUENCE [LARGE SCALE GENOMIC DNA]</scope>
    <source>
        <strain evidence="3 4">DSM 10068</strain>
    </source>
</reference>
<evidence type="ECO:0000313" key="3">
    <source>
        <dbReference type="EMBL" id="SHI22606.1"/>
    </source>
</evidence>
<feature type="chain" id="PRO_5011979813" description="Ig-like domain (Group 3)" evidence="2">
    <location>
        <begin position="27"/>
        <end position="598"/>
    </location>
</feature>
<keyword evidence="4" id="KW-1185">Reference proteome</keyword>
<dbReference type="Proteomes" id="UP000183995">
    <property type="component" value="Unassembled WGS sequence"/>
</dbReference>